<feature type="compositionally biased region" description="Basic and acidic residues" evidence="1">
    <location>
        <begin position="18"/>
        <end position="41"/>
    </location>
</feature>
<dbReference type="Proteomes" id="UP001500767">
    <property type="component" value="Unassembled WGS sequence"/>
</dbReference>
<comment type="caution">
    <text evidence="2">The sequence shown here is derived from an EMBL/GenBank/DDBJ whole genome shotgun (WGS) entry which is preliminary data.</text>
</comment>
<evidence type="ECO:0000313" key="3">
    <source>
        <dbReference type="Proteomes" id="UP001500767"/>
    </source>
</evidence>
<protein>
    <recommendedName>
        <fullName evidence="4">Excalibur calcium-binding domain-containing protein</fullName>
    </recommendedName>
</protein>
<gene>
    <name evidence="2" type="ORF">GCM10022197_14950</name>
</gene>
<name>A0ABP6X509_9ACTN</name>
<dbReference type="EMBL" id="BAAAYR010000001">
    <property type="protein sequence ID" value="GAA3560456.1"/>
    <property type="molecule type" value="Genomic_DNA"/>
</dbReference>
<dbReference type="RefSeq" id="WP_344741637.1">
    <property type="nucleotide sequence ID" value="NZ_BAAAYR010000001.1"/>
</dbReference>
<keyword evidence="3" id="KW-1185">Reference proteome</keyword>
<proteinExistence type="predicted"/>
<evidence type="ECO:0008006" key="4">
    <source>
        <dbReference type="Google" id="ProtNLM"/>
    </source>
</evidence>
<sequence>MAARGARDEDGDVITFTREAETSAKNTQLDREKDGISCKKG</sequence>
<accession>A0ABP6X509</accession>
<reference evidence="3" key="1">
    <citation type="journal article" date="2019" name="Int. J. Syst. Evol. Microbiol.">
        <title>The Global Catalogue of Microorganisms (GCM) 10K type strain sequencing project: providing services to taxonomists for standard genome sequencing and annotation.</title>
        <authorList>
            <consortium name="The Broad Institute Genomics Platform"/>
            <consortium name="The Broad Institute Genome Sequencing Center for Infectious Disease"/>
            <person name="Wu L."/>
            <person name="Ma J."/>
        </authorList>
    </citation>
    <scope>NUCLEOTIDE SEQUENCE [LARGE SCALE GENOMIC DNA]</scope>
    <source>
        <strain evidence="3">JCM 16540</strain>
    </source>
</reference>
<organism evidence="2 3">
    <name type="scientific">Microlunatus spumicola</name>
    <dbReference type="NCBI Taxonomy" id="81499"/>
    <lineage>
        <taxon>Bacteria</taxon>
        <taxon>Bacillati</taxon>
        <taxon>Actinomycetota</taxon>
        <taxon>Actinomycetes</taxon>
        <taxon>Propionibacteriales</taxon>
        <taxon>Propionibacteriaceae</taxon>
        <taxon>Microlunatus</taxon>
    </lineage>
</organism>
<evidence type="ECO:0000313" key="2">
    <source>
        <dbReference type="EMBL" id="GAA3560456.1"/>
    </source>
</evidence>
<evidence type="ECO:0000256" key="1">
    <source>
        <dbReference type="SAM" id="MobiDB-lite"/>
    </source>
</evidence>
<feature type="region of interest" description="Disordered" evidence="1">
    <location>
        <begin position="1"/>
        <end position="41"/>
    </location>
</feature>